<keyword evidence="7" id="KW-0653">Protein transport</keyword>
<keyword evidence="3" id="KW-0813">Transport</keyword>
<comment type="subcellular location">
    <subcellularLocation>
        <location evidence="1">Cell inner membrane</location>
        <topology evidence="1">Single-pass membrane protein</topology>
        <orientation evidence="1">Periplasmic side</orientation>
    </subcellularLocation>
</comment>
<dbReference type="PRINTS" id="PR01374">
    <property type="entry name" value="TONBPROTEIN"/>
</dbReference>
<dbReference type="GO" id="GO:0030288">
    <property type="term" value="C:outer membrane-bounded periplasmic space"/>
    <property type="evidence" value="ECO:0007669"/>
    <property type="project" value="InterPro"/>
</dbReference>
<evidence type="ECO:0000256" key="3">
    <source>
        <dbReference type="ARBA" id="ARBA00022448"/>
    </source>
</evidence>
<dbReference type="Gene3D" id="3.30.1150.10">
    <property type="match status" value="1"/>
</dbReference>
<dbReference type="Pfam" id="PF03544">
    <property type="entry name" value="TonB_C"/>
    <property type="match status" value="1"/>
</dbReference>
<evidence type="ECO:0000256" key="4">
    <source>
        <dbReference type="ARBA" id="ARBA00022475"/>
    </source>
</evidence>
<feature type="domain" description="TonB C-terminal" evidence="10">
    <location>
        <begin position="4"/>
        <end position="93"/>
    </location>
</feature>
<dbReference type="PROSITE" id="PS52015">
    <property type="entry name" value="TONB_CTD"/>
    <property type="match status" value="1"/>
</dbReference>
<evidence type="ECO:0000256" key="8">
    <source>
        <dbReference type="ARBA" id="ARBA00022989"/>
    </source>
</evidence>
<organism evidence="11">
    <name type="scientific">uncultured Desulfobacterium sp</name>
    <dbReference type="NCBI Taxonomy" id="201089"/>
    <lineage>
        <taxon>Bacteria</taxon>
        <taxon>Pseudomonadati</taxon>
        <taxon>Thermodesulfobacteriota</taxon>
        <taxon>Desulfobacteria</taxon>
        <taxon>Desulfobacterales</taxon>
        <taxon>Desulfobacteriaceae</taxon>
        <taxon>Desulfobacterium</taxon>
        <taxon>environmental samples</taxon>
    </lineage>
</organism>
<dbReference type="GO" id="GO:0005886">
    <property type="term" value="C:plasma membrane"/>
    <property type="evidence" value="ECO:0007669"/>
    <property type="project" value="UniProtKB-SubCell"/>
</dbReference>
<keyword evidence="8" id="KW-1133">Transmembrane helix</keyword>
<dbReference type="GO" id="GO:0055085">
    <property type="term" value="P:transmembrane transport"/>
    <property type="evidence" value="ECO:0007669"/>
    <property type="project" value="InterPro"/>
</dbReference>
<dbReference type="PANTHER" id="PTHR33446:SF14">
    <property type="entry name" value="PROTEIN TONB"/>
    <property type="match status" value="1"/>
</dbReference>
<dbReference type="InterPro" id="IPR003538">
    <property type="entry name" value="TonB"/>
</dbReference>
<dbReference type="SUPFAM" id="SSF74653">
    <property type="entry name" value="TolA/TonB C-terminal domain"/>
    <property type="match status" value="1"/>
</dbReference>
<protein>
    <recommendedName>
        <fullName evidence="10">TonB C-terminal domain-containing protein</fullName>
    </recommendedName>
</protein>
<dbReference type="NCBIfam" id="TIGR01352">
    <property type="entry name" value="tonB_Cterm"/>
    <property type="match status" value="1"/>
</dbReference>
<evidence type="ECO:0000256" key="1">
    <source>
        <dbReference type="ARBA" id="ARBA00004383"/>
    </source>
</evidence>
<evidence type="ECO:0000259" key="10">
    <source>
        <dbReference type="PROSITE" id="PS52015"/>
    </source>
</evidence>
<evidence type="ECO:0000256" key="6">
    <source>
        <dbReference type="ARBA" id="ARBA00022692"/>
    </source>
</evidence>
<dbReference type="PANTHER" id="PTHR33446">
    <property type="entry name" value="PROTEIN TONB-RELATED"/>
    <property type="match status" value="1"/>
</dbReference>
<name>E1YMR2_9BACT</name>
<evidence type="ECO:0000256" key="5">
    <source>
        <dbReference type="ARBA" id="ARBA00022519"/>
    </source>
</evidence>
<accession>E1YMR2</accession>
<evidence type="ECO:0000256" key="9">
    <source>
        <dbReference type="ARBA" id="ARBA00023136"/>
    </source>
</evidence>
<dbReference type="GO" id="GO:0015891">
    <property type="term" value="P:siderophore transport"/>
    <property type="evidence" value="ECO:0007669"/>
    <property type="project" value="InterPro"/>
</dbReference>
<reference evidence="11" key="1">
    <citation type="journal article" date="2011" name="Environ. Microbiol.">
        <title>Genomic insights into the metabolic potential of the polycyclic aromatic hydrocarbon degrading sulfate-reducing Deltaproteobacterium N47.</title>
        <authorList>
            <person name="Bergmann F."/>
            <person name="Selesi D."/>
            <person name="Weinmaier T."/>
            <person name="Tischler P."/>
            <person name="Rattei T."/>
            <person name="Meckenstock R.U."/>
        </authorList>
    </citation>
    <scope>NUCLEOTIDE SEQUENCE</scope>
</reference>
<dbReference type="AlphaFoldDB" id="E1YMR2"/>
<proteinExistence type="inferred from homology"/>
<evidence type="ECO:0000256" key="7">
    <source>
        <dbReference type="ARBA" id="ARBA00022927"/>
    </source>
</evidence>
<dbReference type="EMBL" id="FR695879">
    <property type="protein sequence ID" value="CBX31856.1"/>
    <property type="molecule type" value="Genomic_DNA"/>
</dbReference>
<evidence type="ECO:0000256" key="2">
    <source>
        <dbReference type="ARBA" id="ARBA00006555"/>
    </source>
</evidence>
<keyword evidence="6" id="KW-0812">Transmembrane</keyword>
<dbReference type="GO" id="GO:0015031">
    <property type="term" value="P:protein transport"/>
    <property type="evidence" value="ECO:0007669"/>
    <property type="project" value="UniProtKB-KW"/>
</dbReference>
<dbReference type="InterPro" id="IPR051045">
    <property type="entry name" value="TonB-dependent_transducer"/>
</dbReference>
<keyword evidence="5" id="KW-0997">Cell inner membrane</keyword>
<keyword evidence="9" id="KW-0472">Membrane</keyword>
<gene>
    <name evidence="11" type="ORF">N47_N26810</name>
</gene>
<sequence>MIFGSAAGPKYRHKEMPVYPAMARRLGKEGKIVLRLTIDENGNLVNIEVLENPGYGFAEAAIAAVKKSTFIPPAINGKPIRARAMLPVKFVLR</sequence>
<evidence type="ECO:0000313" key="11">
    <source>
        <dbReference type="EMBL" id="CBX31856.1"/>
    </source>
</evidence>
<dbReference type="InterPro" id="IPR037682">
    <property type="entry name" value="TonB_C"/>
</dbReference>
<dbReference type="InterPro" id="IPR006260">
    <property type="entry name" value="TonB/TolA_C"/>
</dbReference>
<keyword evidence="4" id="KW-1003">Cell membrane</keyword>
<comment type="similarity">
    <text evidence="2">Belongs to the TonB family.</text>
</comment>
<dbReference type="GO" id="GO:0031992">
    <property type="term" value="F:energy transducer activity"/>
    <property type="evidence" value="ECO:0007669"/>
    <property type="project" value="InterPro"/>
</dbReference>